<gene>
    <name evidence="5" type="ORF">CleRT_14480</name>
</gene>
<dbReference type="Gene3D" id="3.30.70.360">
    <property type="match status" value="1"/>
</dbReference>
<organism evidence="5 6">
    <name type="scientific">Candidatus Coxiella mudrowiae</name>
    <dbReference type="NCBI Taxonomy" id="2054173"/>
    <lineage>
        <taxon>Bacteria</taxon>
        <taxon>Pseudomonadati</taxon>
        <taxon>Pseudomonadota</taxon>
        <taxon>Gammaproteobacteria</taxon>
        <taxon>Legionellales</taxon>
        <taxon>Coxiellaceae</taxon>
        <taxon>Coxiella</taxon>
    </lineage>
</organism>
<reference evidence="5 6" key="1">
    <citation type="journal article" date="2015" name="Genome Biol. Evol.">
        <title>Distinctive Genome Reduction Rates Revealed by Genomic Analyses of Two Coxiella-Like Endosymbionts in Ticks.</title>
        <authorList>
            <person name="Gottlieb Y."/>
            <person name="Lalzar I."/>
            <person name="Klasson L."/>
        </authorList>
    </citation>
    <scope>NUCLEOTIDE SEQUENCE [LARGE SCALE GENOMIC DNA]</scope>
    <source>
        <strain evidence="5 6">CRt</strain>
    </source>
</reference>
<proteinExistence type="predicted"/>
<evidence type="ECO:0000259" key="4">
    <source>
        <dbReference type="Pfam" id="PF07687"/>
    </source>
</evidence>
<keyword evidence="3" id="KW-0378">Hydrolase</keyword>
<evidence type="ECO:0000256" key="2">
    <source>
        <dbReference type="ARBA" id="ARBA00022723"/>
    </source>
</evidence>
<accession>A0ABM5UVN6</accession>
<feature type="domain" description="Peptidase M20 dimerisation" evidence="4">
    <location>
        <begin position="210"/>
        <end position="368"/>
    </location>
</feature>
<dbReference type="InterPro" id="IPR051458">
    <property type="entry name" value="Cyt/Met_Dipeptidase"/>
</dbReference>
<keyword evidence="6" id="KW-1185">Reference proteome</keyword>
<keyword evidence="1" id="KW-0645">Protease</keyword>
<dbReference type="Pfam" id="PF01546">
    <property type="entry name" value="Peptidase_M20"/>
    <property type="match status" value="1"/>
</dbReference>
<evidence type="ECO:0000313" key="5">
    <source>
        <dbReference type="EMBL" id="AKQ33969.1"/>
    </source>
</evidence>
<sequence>MSNNRFENYAHEIYQTISDTWDNSIIPQLIEYIKIPNKSVHYDSNWKENGYMDKAMTLLVDWCQQQSIQGMQLEVVELPGRTPLLFIEIPGTLDETVLLYGHMDKQPEMAGWDEDLGPWKPVLKGNRLYGRGGADDGYAVFASLTVIATLQRYQIPHARCVVIIEGSEESGSIDLSAYLEYLNNRIGNPTLVICLDSSCINYDQLWCTTSLRGLVGGELKIEVLENGIHSGAGSGIVPSPFSILRQLLDRIEDSATGRVILEELKVPIPNQYKEQTKKAAQMLGNGTIQGKLPFLPGVKPVTPDVTELLLNGTWRPQLSVTGLDGLPPVANAGNVTIPYLKVILSMRLPPIIDAKKASAVLKNVLERDPPYNAKISFSPEAASSGWMAPPLSDWLSVANQTASHQFFGNPAAYFGEGGTIPFMGMLGKMFPNAQFMITGLLGPKSNAHGPNEFLDIPTGKKLTACVASVVTAHHENYSSK</sequence>
<dbReference type="RefSeq" id="WP_048875646.1">
    <property type="nucleotide sequence ID" value="NZ_CP011126.1"/>
</dbReference>
<evidence type="ECO:0000256" key="1">
    <source>
        <dbReference type="ARBA" id="ARBA00022670"/>
    </source>
</evidence>
<evidence type="ECO:0000256" key="3">
    <source>
        <dbReference type="ARBA" id="ARBA00022801"/>
    </source>
</evidence>
<name>A0ABM5UVN6_9COXI</name>
<dbReference type="PANTHER" id="PTHR43270:SF4">
    <property type="entry name" value="CARNOSINE DIPEPTIDASE 2, ISOFORM A"/>
    <property type="match status" value="1"/>
</dbReference>
<protein>
    <submittedName>
        <fullName evidence="5">Peptidase, M20/M25/M40 family</fullName>
    </submittedName>
</protein>
<dbReference type="InterPro" id="IPR002933">
    <property type="entry name" value="Peptidase_M20"/>
</dbReference>
<dbReference type="EMBL" id="CP011126">
    <property type="protein sequence ID" value="AKQ33969.1"/>
    <property type="molecule type" value="Genomic_DNA"/>
</dbReference>
<dbReference type="Pfam" id="PF07687">
    <property type="entry name" value="M20_dimer"/>
    <property type="match status" value="1"/>
</dbReference>
<dbReference type="InterPro" id="IPR011650">
    <property type="entry name" value="Peptidase_M20_dimer"/>
</dbReference>
<dbReference type="CDD" id="cd05682">
    <property type="entry name" value="M20_dipept_dapE"/>
    <property type="match status" value="1"/>
</dbReference>
<keyword evidence="2" id="KW-0479">Metal-binding</keyword>
<evidence type="ECO:0000313" key="6">
    <source>
        <dbReference type="Proteomes" id="UP000063965"/>
    </source>
</evidence>
<dbReference type="SUPFAM" id="SSF53187">
    <property type="entry name" value="Zn-dependent exopeptidases"/>
    <property type="match status" value="1"/>
</dbReference>
<dbReference type="Proteomes" id="UP000063965">
    <property type="component" value="Chromosome"/>
</dbReference>
<dbReference type="Gene3D" id="3.40.630.10">
    <property type="entry name" value="Zn peptidases"/>
    <property type="match status" value="1"/>
</dbReference>
<dbReference type="PANTHER" id="PTHR43270">
    <property type="entry name" value="BETA-ALA-HIS DIPEPTIDASE"/>
    <property type="match status" value="1"/>
</dbReference>